<evidence type="ECO:0000256" key="7">
    <source>
        <dbReference type="ARBA" id="ARBA00023136"/>
    </source>
</evidence>
<evidence type="ECO:0000256" key="9">
    <source>
        <dbReference type="ARBA" id="ARBA00023180"/>
    </source>
</evidence>
<feature type="transmembrane region" description="Helical" evidence="13">
    <location>
        <begin position="323"/>
        <end position="350"/>
    </location>
</feature>
<feature type="transmembrane region" description="Helical" evidence="13">
    <location>
        <begin position="158"/>
        <end position="181"/>
    </location>
</feature>
<reference evidence="15" key="1">
    <citation type="journal article" date="2016" name="Sci. Rep.">
        <title>Molecular characterization of firefly nuptial gifts: a multi-omics approach sheds light on postcopulatory sexual selection.</title>
        <authorList>
            <person name="Al-Wathiqui N."/>
            <person name="Fallon T.R."/>
            <person name="South A."/>
            <person name="Weng J.K."/>
            <person name="Lewis S.M."/>
        </authorList>
    </citation>
    <scope>NUCLEOTIDE SEQUENCE</scope>
</reference>
<feature type="transmembrane region" description="Helical" evidence="13">
    <location>
        <begin position="201"/>
        <end position="224"/>
    </location>
</feature>
<keyword evidence="4 11" id="KW-0812">Transmembrane</keyword>
<accession>A0A1Y1LC24</accession>
<dbReference type="InterPro" id="IPR017452">
    <property type="entry name" value="GPCR_Rhodpsn_7TM"/>
</dbReference>
<evidence type="ECO:0000256" key="5">
    <source>
        <dbReference type="ARBA" id="ARBA00022989"/>
    </source>
</evidence>
<dbReference type="GO" id="GO:0007189">
    <property type="term" value="P:adenylate cyclase-activating G protein-coupled receptor signaling pathway"/>
    <property type="evidence" value="ECO:0007669"/>
    <property type="project" value="TreeGrafter"/>
</dbReference>
<proteinExistence type="inferred from homology"/>
<evidence type="ECO:0000313" key="15">
    <source>
        <dbReference type="EMBL" id="JAV69485.1"/>
    </source>
</evidence>
<dbReference type="PANTHER" id="PTHR24246:SF27">
    <property type="entry name" value="ADENOSINE RECEPTOR, ISOFORM A"/>
    <property type="match status" value="1"/>
</dbReference>
<keyword evidence="6 11" id="KW-0297">G-protein coupled receptor</keyword>
<keyword evidence="9" id="KW-0325">Glycoprotein</keyword>
<dbReference type="RefSeq" id="XP_031340660.1">
    <property type="nucleotide sequence ID" value="XM_031484800.1"/>
</dbReference>
<feature type="transmembrane region" description="Helical" evidence="13">
    <location>
        <begin position="47"/>
        <end position="71"/>
    </location>
</feature>
<feature type="domain" description="G-protein coupled receptors family 1 profile" evidence="14">
    <location>
        <begin position="53"/>
        <end position="347"/>
    </location>
</feature>
<dbReference type="PROSITE" id="PS50262">
    <property type="entry name" value="G_PROTEIN_RECEP_F1_2"/>
    <property type="match status" value="1"/>
</dbReference>
<keyword evidence="5 13" id="KW-1133">Transmembrane helix</keyword>
<evidence type="ECO:0000256" key="10">
    <source>
        <dbReference type="ARBA" id="ARBA00023224"/>
    </source>
</evidence>
<evidence type="ECO:0000256" key="4">
    <source>
        <dbReference type="ARBA" id="ARBA00022692"/>
    </source>
</evidence>
<dbReference type="GO" id="GO:0004930">
    <property type="term" value="F:G protein-coupled receptor activity"/>
    <property type="evidence" value="ECO:0007669"/>
    <property type="project" value="UniProtKB-KW"/>
</dbReference>
<dbReference type="AlphaFoldDB" id="A0A1Y1LC24"/>
<feature type="transmembrane region" description="Helical" evidence="13">
    <location>
        <begin position="116"/>
        <end position="137"/>
    </location>
</feature>
<dbReference type="KEGG" id="ppyr:116168814"/>
<dbReference type="InterPro" id="IPR000276">
    <property type="entry name" value="GPCR_Rhodpsn"/>
</dbReference>
<evidence type="ECO:0000256" key="13">
    <source>
        <dbReference type="SAM" id="Phobius"/>
    </source>
</evidence>
<feature type="compositionally biased region" description="Low complexity" evidence="12">
    <location>
        <begin position="387"/>
        <end position="406"/>
    </location>
</feature>
<dbReference type="CDD" id="cd00637">
    <property type="entry name" value="7tm_classA_rhodopsin-like"/>
    <property type="match status" value="1"/>
</dbReference>
<keyword evidence="3" id="KW-1003">Cell membrane</keyword>
<dbReference type="PROSITE" id="PS00237">
    <property type="entry name" value="G_PROTEIN_RECEP_F1_1"/>
    <property type="match status" value="1"/>
</dbReference>
<evidence type="ECO:0000256" key="11">
    <source>
        <dbReference type="RuleBase" id="RU000688"/>
    </source>
</evidence>
<evidence type="ECO:0000256" key="3">
    <source>
        <dbReference type="ARBA" id="ARBA00022475"/>
    </source>
</evidence>
<dbReference type="Gene3D" id="1.20.1070.10">
    <property type="entry name" value="Rhodopsin 7-helix transmembrane proteins"/>
    <property type="match status" value="1"/>
</dbReference>
<dbReference type="Pfam" id="PF00001">
    <property type="entry name" value="7tm_1"/>
    <property type="match status" value="1"/>
</dbReference>
<protein>
    <recommendedName>
        <fullName evidence="14">G-protein coupled receptors family 1 profile domain-containing protein</fullName>
    </recommendedName>
</protein>
<keyword evidence="8 11" id="KW-0675">Receptor</keyword>
<dbReference type="EMBL" id="GEZM01062772">
    <property type="protein sequence ID" value="JAV69485.1"/>
    <property type="molecule type" value="Transcribed_RNA"/>
</dbReference>
<name>A0A1Y1LC24_PHOPY</name>
<dbReference type="PANTHER" id="PTHR24246">
    <property type="entry name" value="OLFACTORY RECEPTOR AND ADENOSINE RECEPTOR"/>
    <property type="match status" value="1"/>
</dbReference>
<evidence type="ECO:0000256" key="6">
    <source>
        <dbReference type="ARBA" id="ARBA00023040"/>
    </source>
</evidence>
<evidence type="ECO:0000256" key="8">
    <source>
        <dbReference type="ARBA" id="ARBA00023170"/>
    </source>
</evidence>
<dbReference type="GO" id="GO:0005886">
    <property type="term" value="C:plasma membrane"/>
    <property type="evidence" value="ECO:0007669"/>
    <property type="project" value="UniProtKB-SubCell"/>
</dbReference>
<feature type="compositionally biased region" description="Polar residues" evidence="12">
    <location>
        <begin position="407"/>
        <end position="416"/>
    </location>
</feature>
<evidence type="ECO:0000256" key="12">
    <source>
        <dbReference type="SAM" id="MobiDB-lite"/>
    </source>
</evidence>
<feature type="region of interest" description="Disordered" evidence="12">
    <location>
        <begin position="386"/>
        <end position="416"/>
    </location>
</feature>
<organism evidence="15">
    <name type="scientific">Photinus pyralis</name>
    <name type="common">Common eastern firefly</name>
    <name type="synonym">Lampyris pyralis</name>
    <dbReference type="NCBI Taxonomy" id="7054"/>
    <lineage>
        <taxon>Eukaryota</taxon>
        <taxon>Metazoa</taxon>
        <taxon>Ecdysozoa</taxon>
        <taxon>Arthropoda</taxon>
        <taxon>Hexapoda</taxon>
        <taxon>Insecta</taxon>
        <taxon>Pterygota</taxon>
        <taxon>Neoptera</taxon>
        <taxon>Endopterygota</taxon>
        <taxon>Coleoptera</taxon>
        <taxon>Polyphaga</taxon>
        <taxon>Elateriformia</taxon>
        <taxon>Elateroidea</taxon>
        <taxon>Lampyridae</taxon>
        <taxon>Lampyrinae</taxon>
        <taxon>Photinus</taxon>
    </lineage>
</organism>
<feature type="transmembrane region" description="Helical" evidence="13">
    <location>
        <begin position="287"/>
        <end position="311"/>
    </location>
</feature>
<evidence type="ECO:0000256" key="2">
    <source>
        <dbReference type="ARBA" id="ARBA00010663"/>
    </source>
</evidence>
<comment type="subcellular location">
    <subcellularLocation>
        <location evidence="1">Cell membrane</location>
        <topology evidence="1">Multi-pass membrane protein</topology>
    </subcellularLocation>
</comment>
<sequence>MEYSTEMVQSDYSFDFESTTQQILARTIPGENQTPTSHKAPLILYDVLIPTLGTLIILLNFAVVLSSGLILKRGQQPRSTYMFLGNVALTDMVTGVAVIFGQVFPKQYRNHYVCATQLGMIVSSTLASVYSVGLIAIDRYLYILHGLQYQIWVYPTRVKVFILTSWFVGCVIGFLPLMGWYGDTDNGRVCWFILMAPKELILLTVVIGIIPLVTVIVLYSIILYRALKKIVQLSETDAETEAKVAGQSLRIFRGKGTVSEDPILDQTQSAKQSKIPKPPSKWKAIKVVVFTTSSFIITWCPYFVASLWYAYECYDVQTARCKTLRILVASPLAILGFVNSLVNPVIYAWWHKGFRKFVKRKFNRLRMIRRETREITSTARTGATNRSVLGSKSSSSSNVSSMPTASYTTTVSETMD</sequence>
<evidence type="ECO:0000259" key="14">
    <source>
        <dbReference type="PROSITE" id="PS50262"/>
    </source>
</evidence>
<evidence type="ECO:0000256" key="1">
    <source>
        <dbReference type="ARBA" id="ARBA00004651"/>
    </source>
</evidence>
<feature type="transmembrane region" description="Helical" evidence="13">
    <location>
        <begin position="83"/>
        <end position="104"/>
    </location>
</feature>
<keyword evidence="7 13" id="KW-0472">Membrane</keyword>
<dbReference type="GO" id="GO:0001973">
    <property type="term" value="P:G protein-coupled adenosine receptor signaling pathway"/>
    <property type="evidence" value="ECO:0007669"/>
    <property type="project" value="TreeGrafter"/>
</dbReference>
<keyword evidence="10 11" id="KW-0807">Transducer</keyword>
<dbReference type="GeneID" id="116168814"/>
<comment type="similarity">
    <text evidence="2 11">Belongs to the G-protein coupled receptor 1 family.</text>
</comment>
<dbReference type="OrthoDB" id="10011551at2759"/>
<dbReference type="SUPFAM" id="SSF81321">
    <property type="entry name" value="Family A G protein-coupled receptor-like"/>
    <property type="match status" value="1"/>
</dbReference>
<dbReference type="PRINTS" id="PR00237">
    <property type="entry name" value="GPCRRHODOPSN"/>
</dbReference>